<dbReference type="PANTHER" id="PTHR42966">
    <property type="entry name" value="N-ACETYLNEURAMINATE SYNTHASE"/>
    <property type="match status" value="1"/>
</dbReference>
<dbReference type="InterPro" id="IPR013974">
    <property type="entry name" value="SAF"/>
</dbReference>
<dbReference type="AlphaFoldDB" id="A0A9Q1ZDF6"/>
<dbReference type="SUPFAM" id="SSF51569">
    <property type="entry name" value="Aldolase"/>
    <property type="match status" value="1"/>
</dbReference>
<organism evidence="2 3">
    <name type="scientific">Clostridium botulinum</name>
    <dbReference type="NCBI Taxonomy" id="1491"/>
    <lineage>
        <taxon>Bacteria</taxon>
        <taxon>Bacillati</taxon>
        <taxon>Bacillota</taxon>
        <taxon>Clostridia</taxon>
        <taxon>Eubacteriales</taxon>
        <taxon>Clostridiaceae</taxon>
        <taxon>Clostridium</taxon>
    </lineage>
</organism>
<dbReference type="SUPFAM" id="SSF51269">
    <property type="entry name" value="AFP III-like domain"/>
    <property type="match status" value="1"/>
</dbReference>
<dbReference type="InterPro" id="IPR036732">
    <property type="entry name" value="AFP_Neu5c_C_sf"/>
</dbReference>
<dbReference type="InterPro" id="IPR057736">
    <property type="entry name" value="SAF_PseI/NeuA/NeuB"/>
</dbReference>
<dbReference type="GO" id="GO:0016051">
    <property type="term" value="P:carbohydrate biosynthetic process"/>
    <property type="evidence" value="ECO:0007669"/>
    <property type="project" value="InterPro"/>
</dbReference>
<dbReference type="Pfam" id="PF03102">
    <property type="entry name" value="NeuB"/>
    <property type="match status" value="1"/>
</dbReference>
<dbReference type="EMBL" id="LGVR01000001">
    <property type="protein sequence ID" value="KOA90493.1"/>
    <property type="molecule type" value="Genomic_DNA"/>
</dbReference>
<dbReference type="Proteomes" id="UP000037540">
    <property type="component" value="Unassembled WGS sequence"/>
</dbReference>
<dbReference type="InterPro" id="IPR013132">
    <property type="entry name" value="PseI/NeuA/B-like_N"/>
</dbReference>
<dbReference type="Gene3D" id="3.20.20.70">
    <property type="entry name" value="Aldolase class I"/>
    <property type="match status" value="1"/>
</dbReference>
<dbReference type="InterPro" id="IPR006190">
    <property type="entry name" value="SAF_AFP_Neu5Ac"/>
</dbReference>
<dbReference type="Pfam" id="PF08666">
    <property type="entry name" value="SAF"/>
    <property type="match status" value="1"/>
</dbReference>
<name>A0A9Q1ZDF6_CLOBO</name>
<comment type="caution">
    <text evidence="2">The sequence shown here is derived from an EMBL/GenBank/DDBJ whole genome shotgun (WGS) entry which is preliminary data.</text>
</comment>
<reference evidence="2 3" key="1">
    <citation type="submission" date="2015-07" db="EMBL/GenBank/DDBJ databases">
        <title>Draft genome sequences of 17 French Clostridium botulinum group III.</title>
        <authorList>
            <person name="Woudstra C."/>
            <person name="Le Marechal C."/>
            <person name="Souillard R."/>
            <person name="Bayon-Auboyer M.-H."/>
            <person name="Dessouter D."/>
            <person name="Fach P."/>
        </authorList>
    </citation>
    <scope>NUCLEOTIDE SEQUENCE [LARGE SCALE GENOMIC DNA]</scope>
    <source>
        <strain evidence="2 3">12LNRI-CD</strain>
    </source>
</reference>
<dbReference type="PANTHER" id="PTHR42966:SF1">
    <property type="entry name" value="SIALIC ACID SYNTHASE"/>
    <property type="match status" value="1"/>
</dbReference>
<dbReference type="SMART" id="SM00858">
    <property type="entry name" value="SAF"/>
    <property type="match status" value="1"/>
</dbReference>
<sequence length="342" mass="38088">MKKFQIGKVNVGPKYPVFIIAEVGVNHNGDINLAYKLIDLAVKAGANAVKFQMFYPGLLCSSVHRSEEIEMLNKYVVSFEYMKELRDYTYSLGLEFIVTPFDFKSLEEVIKLECSAIKIGSGELTHIPFLKEVAKSNMPIIVSTGASNLADVERAVKTIKDITTEKFSILHCVSTYPAPIESLNMKAINTLENVFSDCIIGYSDHSLGSTASHIAVALGANIIEKHITLDKGLEGPDHKASASEDEFIYMVRSIREAEKMMGSGYKEPQSCEGIIGRSLVFKNDFKKGHIISQQDIDYKRPGKGIRPYQEEKIIGMHLNKDVKMDELVTLGCFIRKGGECEK</sequence>
<gene>
    <name evidence="2" type="ORF">ADU74_00210</name>
</gene>
<evidence type="ECO:0000313" key="2">
    <source>
        <dbReference type="EMBL" id="KOA90493.1"/>
    </source>
</evidence>
<dbReference type="PROSITE" id="PS50844">
    <property type="entry name" value="AFP_LIKE"/>
    <property type="match status" value="1"/>
</dbReference>
<accession>A0A9Q1ZDF6</accession>
<feature type="domain" description="AFP-like" evidence="1">
    <location>
        <begin position="278"/>
        <end position="336"/>
    </location>
</feature>
<evidence type="ECO:0000313" key="3">
    <source>
        <dbReference type="Proteomes" id="UP000037540"/>
    </source>
</evidence>
<dbReference type="Gene3D" id="3.90.1210.10">
    <property type="entry name" value="Antifreeze-like/N-acetylneuraminic acid synthase C-terminal domain"/>
    <property type="match status" value="1"/>
</dbReference>
<evidence type="ECO:0000259" key="1">
    <source>
        <dbReference type="PROSITE" id="PS50844"/>
    </source>
</evidence>
<proteinExistence type="predicted"/>
<dbReference type="InterPro" id="IPR013785">
    <property type="entry name" value="Aldolase_TIM"/>
</dbReference>
<dbReference type="OrthoDB" id="9814210at2"/>
<dbReference type="InterPro" id="IPR051690">
    <property type="entry name" value="PseI-like"/>
</dbReference>
<dbReference type="RefSeq" id="WP_013725320.1">
    <property type="nucleotide sequence ID" value="NZ_LGVO01000042.1"/>
</dbReference>
<protein>
    <submittedName>
        <fullName evidence="2">N-acetylneuraminate synthase</fullName>
    </submittedName>
</protein>
<dbReference type="CDD" id="cd11615">
    <property type="entry name" value="SAF_NeuB_like"/>
    <property type="match status" value="1"/>
</dbReference>
<dbReference type="GO" id="GO:0047444">
    <property type="term" value="F:N-acylneuraminate-9-phosphate synthase activity"/>
    <property type="evidence" value="ECO:0007669"/>
    <property type="project" value="TreeGrafter"/>
</dbReference>